<dbReference type="InterPro" id="IPR011250">
    <property type="entry name" value="OMP/PagP_B-barrel"/>
</dbReference>
<comment type="caution">
    <text evidence="4">The sequence shown here is derived from an EMBL/GenBank/DDBJ whole genome shotgun (WGS) entry which is preliminary data.</text>
</comment>
<evidence type="ECO:0000313" key="4">
    <source>
        <dbReference type="EMBL" id="OEF22523.1"/>
    </source>
</evidence>
<keyword evidence="1 2" id="KW-0732">Signal</keyword>
<gene>
    <name evidence="4" type="ORF">A1Q5_15720</name>
</gene>
<dbReference type="InterPro" id="IPR036779">
    <property type="entry name" value="LysM_dom_sf"/>
</dbReference>
<evidence type="ECO:0000313" key="5">
    <source>
        <dbReference type="Proteomes" id="UP000095059"/>
    </source>
</evidence>
<dbReference type="RefSeq" id="WP_017021981.1">
    <property type="nucleotide sequence ID" value="NZ_AJYJ02000014.1"/>
</dbReference>
<feature type="chain" id="PRO_5046483127" description="LysM domain-containing protein" evidence="2">
    <location>
        <begin position="20"/>
        <end position="265"/>
    </location>
</feature>
<dbReference type="Proteomes" id="UP000095059">
    <property type="component" value="Unassembled WGS sequence"/>
</dbReference>
<evidence type="ECO:0000259" key="3">
    <source>
        <dbReference type="PROSITE" id="PS51782"/>
    </source>
</evidence>
<dbReference type="EMBL" id="AJYJ02000014">
    <property type="protein sequence ID" value="OEF22523.1"/>
    <property type="molecule type" value="Genomic_DNA"/>
</dbReference>
<keyword evidence="5" id="KW-1185">Reference proteome</keyword>
<dbReference type="SUPFAM" id="SSF56925">
    <property type="entry name" value="OMPA-like"/>
    <property type="match status" value="1"/>
</dbReference>
<proteinExistence type="predicted"/>
<dbReference type="Gene3D" id="3.10.350.10">
    <property type="entry name" value="LysM domain"/>
    <property type="match status" value="1"/>
</dbReference>
<evidence type="ECO:0000256" key="2">
    <source>
        <dbReference type="SAM" id="SignalP"/>
    </source>
</evidence>
<dbReference type="InterPro" id="IPR018392">
    <property type="entry name" value="LysM"/>
</dbReference>
<dbReference type="Pfam" id="PF13505">
    <property type="entry name" value="OMP_b-brl"/>
    <property type="match status" value="1"/>
</dbReference>
<dbReference type="PROSITE" id="PS51782">
    <property type="entry name" value="LYSM"/>
    <property type="match status" value="1"/>
</dbReference>
<feature type="signal peptide" evidence="2">
    <location>
        <begin position="1"/>
        <end position="19"/>
    </location>
</feature>
<dbReference type="InterPro" id="IPR027385">
    <property type="entry name" value="Beta-barrel_OMP"/>
</dbReference>
<evidence type="ECO:0000256" key="1">
    <source>
        <dbReference type="ARBA" id="ARBA00022729"/>
    </source>
</evidence>
<reference evidence="4 5" key="1">
    <citation type="journal article" date="2012" name="Science">
        <title>Ecological populations of bacteria act as socially cohesive units of antibiotic production and resistance.</title>
        <authorList>
            <person name="Cordero O.X."/>
            <person name="Wildschutte H."/>
            <person name="Kirkup B."/>
            <person name="Proehl S."/>
            <person name="Ngo L."/>
            <person name="Hussain F."/>
            <person name="Le Roux F."/>
            <person name="Mincer T."/>
            <person name="Polz M.F."/>
        </authorList>
    </citation>
    <scope>NUCLEOTIDE SEQUENCE [LARGE SCALE GENOMIC DNA]</scope>
    <source>
        <strain evidence="4 5">5S-186</strain>
    </source>
</reference>
<sequence>MKKLPILALITSLSTSVYAEEQYVPFQFGAGAVFSVLDDDLKESESMGYELILGYHLNDMFLLESGFTNYNPNEEKENNIDLLLTRLKVVVPISDYSSLYAGGGIGIDNQEIYPTLNVGLQYKINTNWYADIGYQGMFGVEPQQVDLYSFNISFIYRFSYNNKDDKSVDLKEDIVEYANVMDKKPVIEDKLPVIKPNKIVIKEKPKCTTQYKRYKVKSGDTMLKISRLFNLALKDVQLVDNEFNLRDINLIYPDEIVNIKYNTCR</sequence>
<dbReference type="Gene3D" id="2.40.160.20">
    <property type="match status" value="1"/>
</dbReference>
<organism evidence="4 5">
    <name type="scientific">Aliivibrio logei 5S-186</name>
    <dbReference type="NCBI Taxonomy" id="626086"/>
    <lineage>
        <taxon>Bacteria</taxon>
        <taxon>Pseudomonadati</taxon>
        <taxon>Pseudomonadota</taxon>
        <taxon>Gammaproteobacteria</taxon>
        <taxon>Vibrionales</taxon>
        <taxon>Vibrionaceae</taxon>
        <taxon>Aliivibrio</taxon>
    </lineage>
</organism>
<name>A0ABX3B004_ALILO</name>
<feature type="domain" description="LysM" evidence="3">
    <location>
        <begin position="212"/>
        <end position="259"/>
    </location>
</feature>
<accession>A0ABX3B004</accession>
<protein>
    <recommendedName>
        <fullName evidence="3">LysM domain-containing protein</fullName>
    </recommendedName>
</protein>